<name>A0A9W7BFJ2_9STRA</name>
<gene>
    <name evidence="3" type="ORF">TrVE_jg6225</name>
</gene>
<feature type="compositionally biased region" description="Basic and acidic residues" evidence="2">
    <location>
        <begin position="704"/>
        <end position="721"/>
    </location>
</feature>
<organism evidence="3 4">
    <name type="scientific">Triparma verrucosa</name>
    <dbReference type="NCBI Taxonomy" id="1606542"/>
    <lineage>
        <taxon>Eukaryota</taxon>
        <taxon>Sar</taxon>
        <taxon>Stramenopiles</taxon>
        <taxon>Ochrophyta</taxon>
        <taxon>Bolidophyceae</taxon>
        <taxon>Parmales</taxon>
        <taxon>Triparmaceae</taxon>
        <taxon>Triparma</taxon>
    </lineage>
</organism>
<feature type="coiled-coil region" evidence="1">
    <location>
        <begin position="557"/>
        <end position="697"/>
    </location>
</feature>
<sequence>MELPTWETSSNVNASRNDLSFATASSAELGLNTSVHRRGTLLQSMSQPLVTHSQVSFGAHKLNESLTLDASNGRPPPALSNSSLRSFKGSSSSSNHSVTSAISTSPSLSSSKGGTNPPQLPVADGYQETGVDSSYIGESHYWAGQQERLRATDQALATSSAALGRPSGAPMASPSPSSKSKKQHKSSKSKSARTTQTTPKKSPSKGNNTSAVRTSPIERSLNGSESSGETDENVDGSNNNNNTNNSTKRASPSASTSRRSSNNNNNNNNVSFGMPQQFQRGSPSHNNPQPHAAPPPPSPSPYPVVDSSQMMDFLDFLTSGLEQTITSIEALVVSEQSTAAIVYRDKPLNPSGTSSGHAVAPPAYDPAAITRLRNFVGSYLMGHNPSTESGALSFGRSSRGRSKRDPPPGPMGRSLGELRSLIVDTLSNSLNLCEAARRSAAVERRQCREHMEKMQMNAATMARKLGSNERAKRKKLEKENKALHKNLAEDLENTIRDRTVGYETRNAALEDEINTLKMELSWMKNENKKREEEHANALEYAKYRSTTDVSAMKQSEIEALRLQHSHLEQKFMDYEKETVEKLNQVKLQEKENQLKENQIYLNRINEMTEKLKSSEDRRIEQEKRAKQVLTEEVAKLRSSHQEAINSFRDQTYKNNSASAESLESERRRHAVELEHARSEASNEIEGLRAAMELIKAEGRDNVREARQEAEARAGREARDQVRALTSSHEAEMRRAGKEVVRLQKLLKKKGVSAGVSADAFPTRIGSDPSDDELDAFGSVAPTATKKTRSGKIASGGGIAPTWLKSIDKGGEDLNVAGGRGGGKGRGSSSTGQVDGPVTSILRRSSELREKVVVPPSWSGTGGGSKVVSDPVGPSGSSSAPAPRSSSPPIPTKSSSTSLEVKNVQRNAPLGHDKLSVSQWQETLNLKESKSGERKKRNETGTAVGKLDDYVTQNP</sequence>
<feature type="region of interest" description="Disordered" evidence="2">
    <location>
        <begin position="704"/>
        <end position="736"/>
    </location>
</feature>
<evidence type="ECO:0000313" key="4">
    <source>
        <dbReference type="Proteomes" id="UP001165160"/>
    </source>
</evidence>
<reference evidence="4" key="1">
    <citation type="journal article" date="2023" name="Commun. Biol.">
        <title>Genome analysis of Parmales, the sister group of diatoms, reveals the evolutionary specialization of diatoms from phago-mixotrophs to photoautotrophs.</title>
        <authorList>
            <person name="Ban H."/>
            <person name="Sato S."/>
            <person name="Yoshikawa S."/>
            <person name="Yamada K."/>
            <person name="Nakamura Y."/>
            <person name="Ichinomiya M."/>
            <person name="Sato N."/>
            <person name="Blanc-Mathieu R."/>
            <person name="Endo H."/>
            <person name="Kuwata A."/>
            <person name="Ogata H."/>
        </authorList>
    </citation>
    <scope>NUCLEOTIDE SEQUENCE [LARGE SCALE GENOMIC DNA]</scope>
    <source>
        <strain evidence="4">NIES 3699</strain>
    </source>
</reference>
<feature type="compositionally biased region" description="Low complexity" evidence="2">
    <location>
        <begin position="194"/>
        <end position="205"/>
    </location>
</feature>
<evidence type="ECO:0000256" key="1">
    <source>
        <dbReference type="SAM" id="Coils"/>
    </source>
</evidence>
<feature type="compositionally biased region" description="Basic residues" evidence="2">
    <location>
        <begin position="179"/>
        <end position="191"/>
    </location>
</feature>
<feature type="region of interest" description="Disordered" evidence="2">
    <location>
        <begin position="782"/>
        <end position="954"/>
    </location>
</feature>
<feature type="compositionally biased region" description="Low complexity" evidence="2">
    <location>
        <begin position="80"/>
        <end position="111"/>
    </location>
</feature>
<dbReference type="Proteomes" id="UP001165160">
    <property type="component" value="Unassembled WGS sequence"/>
</dbReference>
<feature type="region of interest" description="Disordered" evidence="2">
    <location>
        <begin position="386"/>
        <end position="415"/>
    </location>
</feature>
<feature type="compositionally biased region" description="Pro residues" evidence="2">
    <location>
        <begin position="291"/>
        <end position="302"/>
    </location>
</feature>
<dbReference type="EMBL" id="BRXX01000096">
    <property type="protein sequence ID" value="GMH89601.1"/>
    <property type="molecule type" value="Genomic_DNA"/>
</dbReference>
<keyword evidence="4" id="KW-1185">Reference proteome</keyword>
<evidence type="ECO:0000256" key="2">
    <source>
        <dbReference type="SAM" id="MobiDB-lite"/>
    </source>
</evidence>
<feature type="compositionally biased region" description="Basic and acidic residues" evidence="2">
    <location>
        <begin position="924"/>
        <end position="938"/>
    </location>
</feature>
<feature type="compositionally biased region" description="Low complexity" evidence="2">
    <location>
        <begin position="865"/>
        <end position="884"/>
    </location>
</feature>
<keyword evidence="1" id="KW-0175">Coiled coil</keyword>
<feature type="coiled-coil region" evidence="1">
    <location>
        <begin position="473"/>
        <end position="533"/>
    </location>
</feature>
<protein>
    <submittedName>
        <fullName evidence="3">Uncharacterized protein</fullName>
    </submittedName>
</protein>
<evidence type="ECO:0000313" key="3">
    <source>
        <dbReference type="EMBL" id="GMH89601.1"/>
    </source>
</evidence>
<proteinExistence type="predicted"/>
<comment type="caution">
    <text evidence="3">The sequence shown here is derived from an EMBL/GenBank/DDBJ whole genome shotgun (WGS) entry which is preliminary data.</text>
</comment>
<accession>A0A9W7BFJ2</accession>
<feature type="compositionally biased region" description="Low complexity" evidence="2">
    <location>
        <begin position="237"/>
        <end position="271"/>
    </location>
</feature>
<feature type="region of interest" description="Disordered" evidence="2">
    <location>
        <begin position="67"/>
        <end position="129"/>
    </location>
</feature>
<feature type="region of interest" description="Disordered" evidence="2">
    <location>
        <begin position="161"/>
        <end position="306"/>
    </location>
</feature>
<dbReference type="AlphaFoldDB" id="A0A9W7BFJ2"/>